<gene>
    <name evidence="1" type="ORF">BD410DRAFT_686748</name>
</gene>
<feature type="non-terminal residue" evidence="1">
    <location>
        <position position="1"/>
    </location>
</feature>
<keyword evidence="2" id="KW-1185">Reference proteome</keyword>
<reference evidence="1 2" key="1">
    <citation type="submission" date="2018-06" db="EMBL/GenBank/DDBJ databases">
        <title>A transcriptomic atlas of mushroom development highlights an independent origin of complex multicellularity.</title>
        <authorList>
            <consortium name="DOE Joint Genome Institute"/>
            <person name="Krizsan K."/>
            <person name="Almasi E."/>
            <person name="Merenyi Z."/>
            <person name="Sahu N."/>
            <person name="Viragh M."/>
            <person name="Koszo T."/>
            <person name="Mondo S."/>
            <person name="Kiss B."/>
            <person name="Balint B."/>
            <person name="Kues U."/>
            <person name="Barry K."/>
            <person name="Hegedus J.C."/>
            <person name="Henrissat B."/>
            <person name="Johnson J."/>
            <person name="Lipzen A."/>
            <person name="Ohm R."/>
            <person name="Nagy I."/>
            <person name="Pangilinan J."/>
            <person name="Yan J."/>
            <person name="Xiong Y."/>
            <person name="Grigoriev I.V."/>
            <person name="Hibbett D.S."/>
            <person name="Nagy L.G."/>
        </authorList>
    </citation>
    <scope>NUCLEOTIDE SEQUENCE [LARGE SCALE GENOMIC DNA]</scope>
    <source>
        <strain evidence="1 2">SZMC22713</strain>
    </source>
</reference>
<name>A0A4Y7PUN7_9AGAM</name>
<evidence type="ECO:0000313" key="1">
    <source>
        <dbReference type="EMBL" id="TDL18828.1"/>
    </source>
</evidence>
<dbReference type="OrthoDB" id="3342934at2759"/>
<proteinExistence type="predicted"/>
<evidence type="ECO:0000313" key="2">
    <source>
        <dbReference type="Proteomes" id="UP000294933"/>
    </source>
</evidence>
<dbReference type="Proteomes" id="UP000294933">
    <property type="component" value="Unassembled WGS sequence"/>
</dbReference>
<feature type="non-terminal residue" evidence="1">
    <location>
        <position position="85"/>
    </location>
</feature>
<accession>A0A4Y7PUN7</accession>
<dbReference type="AlphaFoldDB" id="A0A4Y7PUN7"/>
<organism evidence="1 2">
    <name type="scientific">Rickenella mellea</name>
    <dbReference type="NCBI Taxonomy" id="50990"/>
    <lineage>
        <taxon>Eukaryota</taxon>
        <taxon>Fungi</taxon>
        <taxon>Dikarya</taxon>
        <taxon>Basidiomycota</taxon>
        <taxon>Agaricomycotina</taxon>
        <taxon>Agaricomycetes</taxon>
        <taxon>Hymenochaetales</taxon>
        <taxon>Rickenellaceae</taxon>
        <taxon>Rickenella</taxon>
    </lineage>
</organism>
<dbReference type="EMBL" id="ML170203">
    <property type="protein sequence ID" value="TDL18828.1"/>
    <property type="molecule type" value="Genomic_DNA"/>
</dbReference>
<sequence length="85" mass="8947">CGFNGENCTVLETSLQIPTSPDTGSETDISLTAPCTTNGYAFKILCPRNPTGSTANLTEAFHEPGNPPAQAVWQANNVDLAITFC</sequence>
<protein>
    <submittedName>
        <fullName evidence="1">Uncharacterized protein</fullName>
    </submittedName>
</protein>
<dbReference type="VEuPathDB" id="FungiDB:BD410DRAFT_686748"/>